<sequence length="402" mass="45102">MYLSYSISPSLASALEDCLYTFIQVITLLILIFPTVLFFHLWNPLNGFLDLPIGITHAWILVSGLHKIAQRSNIGEIYLAVLRPFVYEGGVLGSIIQTWESPNSNDIRSENSPPAMHNPGQLAGSYYSQTSSDTEEFIVGTDQDKSFVQKDVESGISKYLCETPCDELDISSCVKSLDIEILEDQVPMILELWSKALRQDLDKSTQAARIESIGKLLKQFNEGIHQSRLERNLLSERREIVTSDREAISEQRTEVMVEHDDIEENSGLFQCLEIKDGKESKDFTAEEIHIHSTTVSHIQEEKSAEEPPKPIRKYSVSKGPFTTGWNPGYFGWKPSKVAEPSGIIRNPRTRISPIPEFRLANSASLSSPVEWKTETPSQVGVGVEQWSNIKSVKNGGKKKGSW</sequence>
<evidence type="ECO:0000256" key="1">
    <source>
        <dbReference type="SAM" id="MobiDB-lite"/>
    </source>
</evidence>
<evidence type="ECO:0000313" key="3">
    <source>
        <dbReference type="EMBL" id="OLL26961.1"/>
    </source>
</evidence>
<reference evidence="3 4" key="1">
    <citation type="submission" date="2016-04" db="EMBL/GenBank/DDBJ databases">
        <title>Evolutionary innovation and constraint leading to complex multicellularity in the Ascomycota.</title>
        <authorList>
            <person name="Cisse O."/>
            <person name="Nguyen A."/>
            <person name="Hewitt D.A."/>
            <person name="Jedd G."/>
            <person name="Stajich J.E."/>
        </authorList>
    </citation>
    <scope>NUCLEOTIDE SEQUENCE [LARGE SCALE GENOMIC DNA]</scope>
    <source>
        <strain evidence="3 4">DAH-3</strain>
    </source>
</reference>
<dbReference type="EMBL" id="LXFE01000130">
    <property type="protein sequence ID" value="OLL26961.1"/>
    <property type="molecule type" value="Genomic_DNA"/>
</dbReference>
<feature type="compositionally biased region" description="Basic and acidic residues" evidence="1">
    <location>
        <begin position="298"/>
        <end position="309"/>
    </location>
</feature>
<protein>
    <submittedName>
        <fullName evidence="3">Uncharacterized protein</fullName>
    </submittedName>
</protein>
<feature type="region of interest" description="Disordered" evidence="1">
    <location>
        <begin position="296"/>
        <end position="315"/>
    </location>
</feature>
<evidence type="ECO:0000313" key="4">
    <source>
        <dbReference type="Proteomes" id="UP000186594"/>
    </source>
</evidence>
<keyword evidence="2" id="KW-1133">Transmembrane helix</keyword>
<comment type="caution">
    <text evidence="3">The sequence shown here is derived from an EMBL/GenBank/DDBJ whole genome shotgun (WGS) entry which is preliminary data.</text>
</comment>
<keyword evidence="2" id="KW-0812">Transmembrane</keyword>
<name>A0A1U7LWS5_NEOID</name>
<keyword evidence="2" id="KW-0472">Membrane</keyword>
<dbReference type="Proteomes" id="UP000186594">
    <property type="component" value="Unassembled WGS sequence"/>
</dbReference>
<organism evidence="3 4">
    <name type="scientific">Neolecta irregularis (strain DAH-3)</name>
    <dbReference type="NCBI Taxonomy" id="1198029"/>
    <lineage>
        <taxon>Eukaryota</taxon>
        <taxon>Fungi</taxon>
        <taxon>Dikarya</taxon>
        <taxon>Ascomycota</taxon>
        <taxon>Taphrinomycotina</taxon>
        <taxon>Neolectales</taxon>
        <taxon>Neolectaceae</taxon>
        <taxon>Neolecta</taxon>
    </lineage>
</organism>
<dbReference type="AlphaFoldDB" id="A0A1U7LWS5"/>
<proteinExistence type="predicted"/>
<feature type="transmembrane region" description="Helical" evidence="2">
    <location>
        <begin position="20"/>
        <end position="42"/>
    </location>
</feature>
<gene>
    <name evidence="3" type="ORF">NEOLI_002737</name>
</gene>
<accession>A0A1U7LWS5</accession>
<evidence type="ECO:0000256" key="2">
    <source>
        <dbReference type="SAM" id="Phobius"/>
    </source>
</evidence>
<keyword evidence="4" id="KW-1185">Reference proteome</keyword>